<feature type="compositionally biased region" description="Low complexity" evidence="2">
    <location>
        <begin position="420"/>
        <end position="432"/>
    </location>
</feature>
<dbReference type="SUPFAM" id="SSF144284">
    <property type="entry name" value="Sec2 N-terminal region"/>
    <property type="match status" value="1"/>
</dbReference>
<feature type="domain" description="GDP/GTP exchange factor Sec2 N-terminal" evidence="3">
    <location>
        <begin position="288"/>
        <end position="366"/>
    </location>
</feature>
<reference evidence="4" key="1">
    <citation type="submission" date="2020-05" db="EMBL/GenBank/DDBJ databases">
        <title>Phylogenomic resolution of chytrid fungi.</title>
        <authorList>
            <person name="Stajich J.E."/>
            <person name="Amses K."/>
            <person name="Simmons R."/>
            <person name="Seto K."/>
            <person name="Myers J."/>
            <person name="Bonds A."/>
            <person name="Quandt C.A."/>
            <person name="Barry K."/>
            <person name="Liu P."/>
            <person name="Grigoriev I."/>
            <person name="Longcore J.E."/>
            <person name="James T.Y."/>
        </authorList>
    </citation>
    <scope>NUCLEOTIDE SEQUENCE</scope>
    <source>
        <strain evidence="4">JEL0476</strain>
    </source>
</reference>
<proteinExistence type="predicted"/>
<feature type="coiled-coil region" evidence="1">
    <location>
        <begin position="289"/>
        <end position="341"/>
    </location>
</feature>
<comment type="caution">
    <text evidence="4">The sequence shown here is derived from an EMBL/GenBank/DDBJ whole genome shotgun (WGS) entry which is preliminary data.</text>
</comment>
<dbReference type="Gene3D" id="1.20.5.4880">
    <property type="match status" value="1"/>
</dbReference>
<gene>
    <name evidence="4" type="ORF">HK099_007642</name>
</gene>
<sequence length="491" mass="56104">MESVIPTPSENSIQEDLAVIKSIINHQSIQQKKNNIEPSLKNIFNLKSNSTTSISVSKNSKQISFFDKDEVRFYKETLLKQNSFQVEAESEDFDSAETVSNSRRSSELYRETEDSETANNSRRNSEYVNDEEYNAEFERLKEFTFGEKSSTVESDFNQENLGDNSSIKSEEYNANLGIEETEQNYFTNGWLNRSNSEVDDSSSQNTKSFSESNSCTSVTKKVSTILSKNQKQTSQQFNQYQCKKNREFNNNYNNTFNYWKDFTKKLFVIAPAIDCRGCESEKLNMKRIIDELSKENVSLRHLLKEEKEKVIDLTNEKDDVLNELEDLSKSLFEEANKMVSEERKLSSELVKTNKELSEKLQRQQALSTLSADAARSVAIRRGSIQGLLPFSRRGSTINASQPPQQQQTAGSRRNSSITTLLPPHLQYQQLPPSRRGSMKPENNHFVDPWNRNSKSSVSGRNISLSDSKNESSSQLLSYKSLLNCSQSSMRI</sequence>
<evidence type="ECO:0000256" key="2">
    <source>
        <dbReference type="SAM" id="MobiDB-lite"/>
    </source>
</evidence>
<evidence type="ECO:0000313" key="4">
    <source>
        <dbReference type="EMBL" id="KAJ3224922.1"/>
    </source>
</evidence>
<dbReference type="InterPro" id="IPR009449">
    <property type="entry name" value="Sec2_N"/>
</dbReference>
<protein>
    <recommendedName>
        <fullName evidence="3">GDP/GTP exchange factor Sec2 N-terminal domain-containing protein</fullName>
    </recommendedName>
</protein>
<organism evidence="4 5">
    <name type="scientific">Clydaea vesicula</name>
    <dbReference type="NCBI Taxonomy" id="447962"/>
    <lineage>
        <taxon>Eukaryota</taxon>
        <taxon>Fungi</taxon>
        <taxon>Fungi incertae sedis</taxon>
        <taxon>Chytridiomycota</taxon>
        <taxon>Chytridiomycota incertae sedis</taxon>
        <taxon>Chytridiomycetes</taxon>
        <taxon>Lobulomycetales</taxon>
        <taxon>Lobulomycetaceae</taxon>
        <taxon>Clydaea</taxon>
    </lineage>
</organism>
<keyword evidence="5" id="KW-1185">Reference proteome</keyword>
<dbReference type="EMBL" id="JADGJW010000076">
    <property type="protein sequence ID" value="KAJ3224922.1"/>
    <property type="molecule type" value="Genomic_DNA"/>
</dbReference>
<evidence type="ECO:0000259" key="3">
    <source>
        <dbReference type="Pfam" id="PF06428"/>
    </source>
</evidence>
<dbReference type="AlphaFoldDB" id="A0AAD5U5D0"/>
<feature type="compositionally biased region" description="Polar residues" evidence="2">
    <location>
        <begin position="393"/>
        <end position="419"/>
    </location>
</feature>
<keyword evidence="1" id="KW-0175">Coiled coil</keyword>
<feature type="compositionally biased region" description="Polar residues" evidence="2">
    <location>
        <begin position="450"/>
        <end position="466"/>
    </location>
</feature>
<evidence type="ECO:0000313" key="5">
    <source>
        <dbReference type="Proteomes" id="UP001211065"/>
    </source>
</evidence>
<feature type="region of interest" description="Disordered" evidence="2">
    <location>
        <begin position="91"/>
        <end position="130"/>
    </location>
</feature>
<dbReference type="Pfam" id="PF06428">
    <property type="entry name" value="Sec2p"/>
    <property type="match status" value="1"/>
</dbReference>
<accession>A0AAD5U5D0</accession>
<dbReference type="Proteomes" id="UP001211065">
    <property type="component" value="Unassembled WGS sequence"/>
</dbReference>
<name>A0AAD5U5D0_9FUNG</name>
<evidence type="ECO:0000256" key="1">
    <source>
        <dbReference type="SAM" id="Coils"/>
    </source>
</evidence>
<feature type="region of interest" description="Disordered" evidence="2">
    <location>
        <begin position="392"/>
        <end position="470"/>
    </location>
</feature>